<organism evidence="2 3">
    <name type="scientific">Cordylochernes scorpioides</name>
    <dbReference type="NCBI Taxonomy" id="51811"/>
    <lineage>
        <taxon>Eukaryota</taxon>
        <taxon>Metazoa</taxon>
        <taxon>Ecdysozoa</taxon>
        <taxon>Arthropoda</taxon>
        <taxon>Chelicerata</taxon>
        <taxon>Arachnida</taxon>
        <taxon>Pseudoscorpiones</taxon>
        <taxon>Cheliferoidea</taxon>
        <taxon>Chernetidae</taxon>
        <taxon>Cordylochernes</taxon>
    </lineage>
</organism>
<proteinExistence type="predicted"/>
<evidence type="ECO:0000256" key="1">
    <source>
        <dbReference type="SAM" id="MobiDB-lite"/>
    </source>
</evidence>
<feature type="region of interest" description="Disordered" evidence="1">
    <location>
        <begin position="89"/>
        <end position="117"/>
    </location>
</feature>
<sequence>MKLLIIHHTRPDLSPTDYHFFKHLANFLGEKCFINQGDAETAFNEFIASRLQSVKYTVVKIYYFRAILLLVTGYCLLRDRSWLGAGCVVSPPEYSPQNPRSQSLRSKSAKIESTQNL</sequence>
<dbReference type="EMBL" id="CP092885">
    <property type="protein sequence ID" value="UYV83436.1"/>
    <property type="molecule type" value="Genomic_DNA"/>
</dbReference>
<name>A0ABY6LQS5_9ARAC</name>
<accession>A0ABY6LQS5</accession>
<evidence type="ECO:0000313" key="2">
    <source>
        <dbReference type="EMBL" id="UYV83436.1"/>
    </source>
</evidence>
<evidence type="ECO:0000313" key="3">
    <source>
        <dbReference type="Proteomes" id="UP001235939"/>
    </source>
</evidence>
<protein>
    <submittedName>
        <fullName evidence="2">Uncharacterized protein</fullName>
    </submittedName>
</protein>
<dbReference type="InterPro" id="IPR036397">
    <property type="entry name" value="RNaseH_sf"/>
</dbReference>
<dbReference type="Proteomes" id="UP001235939">
    <property type="component" value="Chromosome 23"/>
</dbReference>
<reference evidence="2 3" key="1">
    <citation type="submission" date="2022-03" db="EMBL/GenBank/DDBJ databases">
        <title>A chromosomal length assembly of Cordylochernes scorpioides.</title>
        <authorList>
            <person name="Zeh D."/>
            <person name="Zeh J."/>
        </authorList>
    </citation>
    <scope>NUCLEOTIDE SEQUENCE [LARGE SCALE GENOMIC DNA]</scope>
    <source>
        <strain evidence="2">IN4F17</strain>
        <tissue evidence="2">Whole Body</tissue>
    </source>
</reference>
<dbReference type="Gene3D" id="3.30.420.10">
    <property type="entry name" value="Ribonuclease H-like superfamily/Ribonuclease H"/>
    <property type="match status" value="1"/>
</dbReference>
<keyword evidence="3" id="KW-1185">Reference proteome</keyword>
<feature type="compositionally biased region" description="Polar residues" evidence="1">
    <location>
        <begin position="95"/>
        <end position="117"/>
    </location>
</feature>
<gene>
    <name evidence="2" type="ORF">LAZ67_23001006</name>
</gene>